<dbReference type="OrthoDB" id="9795513at2"/>
<reference evidence="2 3" key="1">
    <citation type="submission" date="2018-03" db="EMBL/GenBank/DDBJ databases">
        <title>Adhaeribacter sp. HMF7605 Genome sequencing and assembly.</title>
        <authorList>
            <person name="Kang H."/>
            <person name="Kang J."/>
            <person name="Cha I."/>
            <person name="Kim H."/>
            <person name="Joh K."/>
        </authorList>
    </citation>
    <scope>NUCLEOTIDE SEQUENCE [LARGE SCALE GENOMIC DNA]</scope>
    <source>
        <strain evidence="2 3">HMF7605</strain>
    </source>
</reference>
<dbReference type="SUPFAM" id="SSF51182">
    <property type="entry name" value="RmlC-like cupins"/>
    <property type="match status" value="1"/>
</dbReference>
<sequence>MLEQLIYGPEPILFAADFTGNNQRGFIVSTQQAAKLPFTIQRVFWSFGVPDNLLKGNHAHRLDRKILIAVQGSITIETETNQIKNYILDSPFQALYVPALCWIKLQYTAGSILLALSSTDYAEQDYIYNYFEFKQLRQLANS</sequence>
<keyword evidence="3" id="KW-1185">Reference proteome</keyword>
<evidence type="ECO:0000313" key="2">
    <source>
        <dbReference type="EMBL" id="PSR53375.1"/>
    </source>
</evidence>
<evidence type="ECO:0000313" key="3">
    <source>
        <dbReference type="Proteomes" id="UP000240357"/>
    </source>
</evidence>
<gene>
    <name evidence="2" type="ORF">AHMF7605_07460</name>
</gene>
<dbReference type="CDD" id="cd20292">
    <property type="entry name" value="cupin_QdtA-like"/>
    <property type="match status" value="1"/>
</dbReference>
<dbReference type="Pfam" id="PF05523">
    <property type="entry name" value="FdtA"/>
    <property type="match status" value="1"/>
</dbReference>
<proteinExistence type="predicted"/>
<dbReference type="AlphaFoldDB" id="A0A2T2YCY6"/>
<dbReference type="InterPro" id="IPR014710">
    <property type="entry name" value="RmlC-like_jellyroll"/>
</dbReference>
<dbReference type="EMBL" id="PYFT01000001">
    <property type="protein sequence ID" value="PSR53375.1"/>
    <property type="molecule type" value="Genomic_DNA"/>
</dbReference>
<dbReference type="RefSeq" id="WP_106927939.1">
    <property type="nucleotide sequence ID" value="NZ_PYFT01000001.1"/>
</dbReference>
<accession>A0A2T2YCY6</accession>
<protein>
    <submittedName>
        <fullName evidence="2">WxcM-like domain-containing protein</fullName>
    </submittedName>
</protein>
<feature type="domain" description="Sugar 3,4-ketoisomerase QdtA cupin" evidence="1">
    <location>
        <begin position="21"/>
        <end position="137"/>
    </location>
</feature>
<comment type="caution">
    <text evidence="2">The sequence shown here is derived from an EMBL/GenBank/DDBJ whole genome shotgun (WGS) entry which is preliminary data.</text>
</comment>
<dbReference type="Gene3D" id="2.60.120.10">
    <property type="entry name" value="Jelly Rolls"/>
    <property type="match status" value="1"/>
</dbReference>
<dbReference type="Proteomes" id="UP000240357">
    <property type="component" value="Unassembled WGS sequence"/>
</dbReference>
<name>A0A2T2YCY6_9BACT</name>
<evidence type="ECO:0000259" key="1">
    <source>
        <dbReference type="Pfam" id="PF05523"/>
    </source>
</evidence>
<organism evidence="2 3">
    <name type="scientific">Adhaeribacter arboris</name>
    <dbReference type="NCBI Taxonomy" id="2072846"/>
    <lineage>
        <taxon>Bacteria</taxon>
        <taxon>Pseudomonadati</taxon>
        <taxon>Bacteroidota</taxon>
        <taxon>Cytophagia</taxon>
        <taxon>Cytophagales</taxon>
        <taxon>Hymenobacteraceae</taxon>
        <taxon>Adhaeribacter</taxon>
    </lineage>
</organism>
<dbReference type="InterPro" id="IPR011051">
    <property type="entry name" value="RmlC_Cupin_sf"/>
</dbReference>
<dbReference type="InterPro" id="IPR008894">
    <property type="entry name" value="QdtA_cupin_dom"/>
</dbReference>